<keyword evidence="4" id="KW-0808">Transferase</keyword>
<evidence type="ECO:0000259" key="3">
    <source>
        <dbReference type="Pfam" id="PF06580"/>
    </source>
</evidence>
<dbReference type="PANTHER" id="PTHR34220">
    <property type="entry name" value="SENSOR HISTIDINE KINASE YPDA"/>
    <property type="match status" value="1"/>
</dbReference>
<dbReference type="InterPro" id="IPR010559">
    <property type="entry name" value="Sig_transdc_His_kin_internal"/>
</dbReference>
<dbReference type="Pfam" id="PF06580">
    <property type="entry name" value="His_kinase"/>
    <property type="match status" value="1"/>
</dbReference>
<protein>
    <submittedName>
        <fullName evidence="4">Sensor histidine kinase</fullName>
        <ecNumber evidence="4">2.7.13.3</ecNumber>
    </submittedName>
</protein>
<name>A0ABW0QYE3_9BACL</name>
<keyword evidence="1" id="KW-1133">Transmembrane helix</keyword>
<feature type="domain" description="Histidine kinase/HSP90-like ATPase" evidence="2">
    <location>
        <begin position="499"/>
        <end position="605"/>
    </location>
</feature>
<evidence type="ECO:0000313" key="4">
    <source>
        <dbReference type="EMBL" id="MFC5529448.1"/>
    </source>
</evidence>
<feature type="domain" description="Signal transduction histidine kinase internal region" evidence="3">
    <location>
        <begin position="402"/>
        <end position="480"/>
    </location>
</feature>
<evidence type="ECO:0000313" key="5">
    <source>
        <dbReference type="Proteomes" id="UP001596108"/>
    </source>
</evidence>
<dbReference type="InterPro" id="IPR050640">
    <property type="entry name" value="Bact_2-comp_sensor_kinase"/>
</dbReference>
<accession>A0ABW0QYE3</accession>
<proteinExistence type="predicted"/>
<dbReference type="RefSeq" id="WP_378111320.1">
    <property type="nucleotide sequence ID" value="NZ_JBHSNC010000024.1"/>
</dbReference>
<comment type="caution">
    <text evidence="4">The sequence shown here is derived from an EMBL/GenBank/DDBJ whole genome shotgun (WGS) entry which is preliminary data.</text>
</comment>
<evidence type="ECO:0000256" key="1">
    <source>
        <dbReference type="SAM" id="Phobius"/>
    </source>
</evidence>
<evidence type="ECO:0000259" key="2">
    <source>
        <dbReference type="Pfam" id="PF02518"/>
    </source>
</evidence>
<keyword evidence="1" id="KW-0812">Transmembrane</keyword>
<dbReference type="PANTHER" id="PTHR34220:SF7">
    <property type="entry name" value="SENSOR HISTIDINE KINASE YPDA"/>
    <property type="match status" value="1"/>
</dbReference>
<dbReference type="Pfam" id="PF02518">
    <property type="entry name" value="HATPase_c"/>
    <property type="match status" value="1"/>
</dbReference>
<dbReference type="InterPro" id="IPR003594">
    <property type="entry name" value="HATPase_dom"/>
</dbReference>
<gene>
    <name evidence="4" type="ORF">ACFPQ4_08300</name>
</gene>
<organism evidence="4 5">
    <name type="scientific">Cohnella yongneupensis</name>
    <dbReference type="NCBI Taxonomy" id="425006"/>
    <lineage>
        <taxon>Bacteria</taxon>
        <taxon>Bacillati</taxon>
        <taxon>Bacillota</taxon>
        <taxon>Bacilli</taxon>
        <taxon>Bacillales</taxon>
        <taxon>Paenibacillaceae</taxon>
        <taxon>Cohnella</taxon>
    </lineage>
</organism>
<dbReference type="InterPro" id="IPR036890">
    <property type="entry name" value="HATPase_C_sf"/>
</dbReference>
<dbReference type="EC" id="2.7.13.3" evidence="4"/>
<keyword evidence="5" id="KW-1185">Reference proteome</keyword>
<keyword evidence="4" id="KW-0418">Kinase</keyword>
<feature type="transmembrane region" description="Helical" evidence="1">
    <location>
        <begin position="314"/>
        <end position="333"/>
    </location>
</feature>
<keyword evidence="1" id="KW-0472">Membrane</keyword>
<dbReference type="Gene3D" id="3.30.565.10">
    <property type="entry name" value="Histidine kinase-like ATPase, C-terminal domain"/>
    <property type="match status" value="1"/>
</dbReference>
<dbReference type="SUPFAM" id="SSF55874">
    <property type="entry name" value="ATPase domain of HSP90 chaperone/DNA topoisomerase II/histidine kinase"/>
    <property type="match status" value="1"/>
</dbReference>
<feature type="transmembrane region" description="Helical" evidence="1">
    <location>
        <begin position="12"/>
        <end position="34"/>
    </location>
</feature>
<dbReference type="EMBL" id="JBHSNC010000024">
    <property type="protein sequence ID" value="MFC5529448.1"/>
    <property type="molecule type" value="Genomic_DNA"/>
</dbReference>
<dbReference type="Gene3D" id="6.10.340.10">
    <property type="match status" value="1"/>
</dbReference>
<sequence>MIRIPRSIRSILFLTYSSIIVIGIAFLFVLFYLWASNLLKTKAFDSISELSTSLQRQLDLEVQKLDSVSVSILYSNLITDQISAYEAANTDNSALPSSEQSVNRLNKPTALYDILVALVGPSYPVQQVYLHLFSGTQIGVGFDNSQKKIDVTSQPWYTAVNNNKKSKVLMLSTSDNGSLSLKNNVSLSLFRYFSDKYNAPKGIAEVKQSYNKVFSSFIQLTKDNPSLDKVLIYSNAGEVIYPYDSTEQDRRIVSNILDNPSNNFSSDQRTYINDPQTKDKVLLTIRHSDLTNWNIAVMVSNQTLLSPLNKFTRLAIFVTLIILAFLIILSFFASRRITSPLNSLNRTIKSMSLESLVSGPAVGLNSGLNEWDRLNASFVKMNARLKDSFDQLLLSQSQELQAKMTALQSQMNPHFLYNSLATISAMAYEQMNEQIIVMCDSLSDMMRYIAADETALVDIQTEISYTEMYLTCMKLRYGDMLSCKIELDPSIQQIQIPKIMIQPLVENALKYGTKASPPWEISVCGKIVDQRWIIEVRDNGTGFDHQEQARFYEQVKEIEQNNVLPALKLHGMGLLNIFIRLKLHYGGQMFFDIRNLPDRGAIVTIGGPLYLKEKGR</sequence>
<dbReference type="Proteomes" id="UP001596108">
    <property type="component" value="Unassembled WGS sequence"/>
</dbReference>
<reference evidence="5" key="1">
    <citation type="journal article" date="2019" name="Int. J. Syst. Evol. Microbiol.">
        <title>The Global Catalogue of Microorganisms (GCM) 10K type strain sequencing project: providing services to taxonomists for standard genome sequencing and annotation.</title>
        <authorList>
            <consortium name="The Broad Institute Genomics Platform"/>
            <consortium name="The Broad Institute Genome Sequencing Center for Infectious Disease"/>
            <person name="Wu L."/>
            <person name="Ma J."/>
        </authorList>
    </citation>
    <scope>NUCLEOTIDE SEQUENCE [LARGE SCALE GENOMIC DNA]</scope>
    <source>
        <strain evidence="5">CGMCC 1.18578</strain>
    </source>
</reference>
<dbReference type="GO" id="GO:0004673">
    <property type="term" value="F:protein histidine kinase activity"/>
    <property type="evidence" value="ECO:0007669"/>
    <property type="project" value="UniProtKB-EC"/>
</dbReference>